<dbReference type="RefSeq" id="WP_256135414.1">
    <property type="nucleotide sequence ID" value="NZ_JANGAB010000001.1"/>
</dbReference>
<dbReference type="GO" id="GO:0052621">
    <property type="term" value="F:diguanylate cyclase activity"/>
    <property type="evidence" value="ECO:0007669"/>
    <property type="project" value="TreeGrafter"/>
</dbReference>
<evidence type="ECO:0000313" key="3">
    <source>
        <dbReference type="EMBL" id="MCQ4948611.1"/>
    </source>
</evidence>
<dbReference type="NCBIfam" id="TIGR00254">
    <property type="entry name" value="GGDEF"/>
    <property type="match status" value="1"/>
</dbReference>
<dbReference type="InterPro" id="IPR000160">
    <property type="entry name" value="GGDEF_dom"/>
</dbReference>
<proteinExistence type="predicted"/>
<name>A0AAW5K6H7_9FIRM</name>
<dbReference type="InterPro" id="IPR050469">
    <property type="entry name" value="Diguanylate_Cyclase"/>
</dbReference>
<accession>A0AAW5K6H7</accession>
<keyword evidence="1" id="KW-1133">Transmembrane helix</keyword>
<dbReference type="PROSITE" id="PS50887">
    <property type="entry name" value="GGDEF"/>
    <property type="match status" value="1"/>
</dbReference>
<dbReference type="EMBL" id="JANGAB010000001">
    <property type="protein sequence ID" value="MCQ4948611.1"/>
    <property type="molecule type" value="Genomic_DNA"/>
</dbReference>
<dbReference type="InterPro" id="IPR029787">
    <property type="entry name" value="Nucleotide_cyclase"/>
</dbReference>
<feature type="transmembrane region" description="Helical" evidence="1">
    <location>
        <begin position="171"/>
        <end position="191"/>
    </location>
</feature>
<dbReference type="InterPro" id="IPR043128">
    <property type="entry name" value="Rev_trsase/Diguanyl_cyclase"/>
</dbReference>
<feature type="transmembrane region" description="Helical" evidence="1">
    <location>
        <begin position="102"/>
        <end position="126"/>
    </location>
</feature>
<evidence type="ECO:0000259" key="2">
    <source>
        <dbReference type="PROSITE" id="PS50887"/>
    </source>
</evidence>
<keyword evidence="1" id="KW-0472">Membrane</keyword>
<dbReference type="PANTHER" id="PTHR45138">
    <property type="entry name" value="REGULATORY COMPONENTS OF SENSORY TRANSDUCTION SYSTEM"/>
    <property type="match status" value="1"/>
</dbReference>
<keyword evidence="1" id="KW-0812">Transmembrane</keyword>
<dbReference type="Pfam" id="PF00990">
    <property type="entry name" value="GGDEF"/>
    <property type="match status" value="1"/>
</dbReference>
<dbReference type="PANTHER" id="PTHR45138:SF9">
    <property type="entry name" value="DIGUANYLATE CYCLASE DGCM-RELATED"/>
    <property type="match status" value="1"/>
</dbReference>
<organism evidence="3 4">
    <name type="scientific">Bittarella massiliensis</name>
    <name type="common">ex Durand et al. 2017</name>
    <dbReference type="NCBI Taxonomy" id="1720313"/>
    <lineage>
        <taxon>Bacteria</taxon>
        <taxon>Bacillati</taxon>
        <taxon>Bacillota</taxon>
        <taxon>Clostridia</taxon>
        <taxon>Eubacteriales</taxon>
        <taxon>Oscillospiraceae</taxon>
        <taxon>Bittarella (ex Durand et al. 2017)</taxon>
    </lineage>
</organism>
<dbReference type="SUPFAM" id="SSF55073">
    <property type="entry name" value="Nucleotide cyclase"/>
    <property type="match status" value="1"/>
</dbReference>
<evidence type="ECO:0000256" key="1">
    <source>
        <dbReference type="SAM" id="Phobius"/>
    </source>
</evidence>
<protein>
    <submittedName>
        <fullName evidence="3">GGDEF domain-containing protein</fullName>
    </submittedName>
</protein>
<dbReference type="GO" id="GO:0005886">
    <property type="term" value="C:plasma membrane"/>
    <property type="evidence" value="ECO:0007669"/>
    <property type="project" value="TreeGrafter"/>
</dbReference>
<comment type="caution">
    <text evidence="3">The sequence shown here is derived from an EMBL/GenBank/DDBJ whole genome shotgun (WGS) entry which is preliminary data.</text>
</comment>
<dbReference type="GO" id="GO:1902201">
    <property type="term" value="P:negative regulation of bacterial-type flagellum-dependent cell motility"/>
    <property type="evidence" value="ECO:0007669"/>
    <property type="project" value="TreeGrafter"/>
</dbReference>
<dbReference type="Gene3D" id="3.30.70.270">
    <property type="match status" value="1"/>
</dbReference>
<feature type="transmembrane region" description="Helical" evidence="1">
    <location>
        <begin position="36"/>
        <end position="59"/>
    </location>
</feature>
<dbReference type="CDD" id="cd01949">
    <property type="entry name" value="GGDEF"/>
    <property type="match status" value="1"/>
</dbReference>
<dbReference type="GO" id="GO:0043709">
    <property type="term" value="P:cell adhesion involved in single-species biofilm formation"/>
    <property type="evidence" value="ECO:0007669"/>
    <property type="project" value="TreeGrafter"/>
</dbReference>
<reference evidence="3" key="1">
    <citation type="submission" date="2022-06" db="EMBL/GenBank/DDBJ databases">
        <title>Isolation of gut microbiota from human fecal samples.</title>
        <authorList>
            <person name="Pamer E.G."/>
            <person name="Barat B."/>
            <person name="Waligurski E."/>
            <person name="Medina S."/>
            <person name="Paddock L."/>
            <person name="Mostad J."/>
        </authorList>
    </citation>
    <scope>NUCLEOTIDE SEQUENCE</scope>
    <source>
        <strain evidence="3">DFI.7.96</strain>
    </source>
</reference>
<gene>
    <name evidence="3" type="ORF">NE646_02860</name>
</gene>
<sequence>MKIDCSIALDILSMANLFILLFGLRGRERSDRAGRTYFQIILLVLAFLSLDVAYLALYGRPWARAAIAAVKSAYFVVNAAIVWTWARFVLHTLFPGAAGGHSALYTALFAADAAIVLVNCVCGWMFSISEEGTIVIGYVAMWVFTLFNYLSTAAVMLLLYKNRNWVKRETLLPFLLFPVLPLCAELVQIAVRSVSLICTYALSTLMLYQVSQGSLIYTDALTGLGNRRLLDEYLGRWFDGAGSGKVCGVMIDLDGLKDINDTRGHLCGDQMLVRMAEVIRRSERKGMVATRYGGDEFVVVWRDGEERIGDLLRRLEQARTALNGQSSGEGGQLSFSTGSLCCERGGLNVADFLRRLDGEMYRVKNAKKQGVSPSAADPPCPQ</sequence>
<feature type="transmembrane region" description="Helical" evidence="1">
    <location>
        <begin position="65"/>
        <end position="90"/>
    </location>
</feature>
<feature type="transmembrane region" description="Helical" evidence="1">
    <location>
        <begin position="6"/>
        <end position="24"/>
    </location>
</feature>
<feature type="transmembrane region" description="Helical" evidence="1">
    <location>
        <begin position="138"/>
        <end position="159"/>
    </location>
</feature>
<feature type="domain" description="GGDEF" evidence="2">
    <location>
        <begin position="244"/>
        <end position="376"/>
    </location>
</feature>
<dbReference type="SMART" id="SM00267">
    <property type="entry name" value="GGDEF"/>
    <property type="match status" value="1"/>
</dbReference>
<dbReference type="AlphaFoldDB" id="A0AAW5K6H7"/>
<evidence type="ECO:0000313" key="4">
    <source>
        <dbReference type="Proteomes" id="UP001205063"/>
    </source>
</evidence>
<dbReference type="Proteomes" id="UP001205063">
    <property type="component" value="Unassembled WGS sequence"/>
</dbReference>